<protein>
    <submittedName>
        <fullName evidence="2">Uncharacterized protein</fullName>
    </submittedName>
</protein>
<dbReference type="EMBL" id="JACCFM010000001">
    <property type="protein sequence ID" value="NYJ18570.1"/>
    <property type="molecule type" value="Genomic_DNA"/>
</dbReference>
<sequence>MPHPTGWESLPAPVAVASRTRRRTVTSPASFRGEQHGPQNGLSPKIQRAKELAVDGLSVEIVTEQTFLEILAL</sequence>
<evidence type="ECO:0000313" key="2">
    <source>
        <dbReference type="EMBL" id="NYJ18570.1"/>
    </source>
</evidence>
<comment type="caution">
    <text evidence="2">The sequence shown here is derived from an EMBL/GenBank/DDBJ whole genome shotgun (WGS) entry which is preliminary data.</text>
</comment>
<evidence type="ECO:0000256" key="1">
    <source>
        <dbReference type="SAM" id="MobiDB-lite"/>
    </source>
</evidence>
<accession>A0A7Z0EBI6</accession>
<proteinExistence type="predicted"/>
<organism evidence="2 3">
    <name type="scientific">Glaciibacter psychrotolerans</name>
    <dbReference type="NCBI Taxonomy" id="670054"/>
    <lineage>
        <taxon>Bacteria</taxon>
        <taxon>Bacillati</taxon>
        <taxon>Actinomycetota</taxon>
        <taxon>Actinomycetes</taxon>
        <taxon>Micrococcales</taxon>
        <taxon>Microbacteriaceae</taxon>
        <taxon>Glaciibacter</taxon>
    </lineage>
</organism>
<evidence type="ECO:0000313" key="3">
    <source>
        <dbReference type="Proteomes" id="UP000537260"/>
    </source>
</evidence>
<dbReference type="RefSeq" id="WP_179577455.1">
    <property type="nucleotide sequence ID" value="NZ_JACCFM010000001.1"/>
</dbReference>
<dbReference type="AlphaFoldDB" id="A0A7Z0EBI6"/>
<dbReference type="Proteomes" id="UP000537260">
    <property type="component" value="Unassembled WGS sequence"/>
</dbReference>
<name>A0A7Z0EBI6_9MICO</name>
<reference evidence="2 3" key="1">
    <citation type="submission" date="2020-07" db="EMBL/GenBank/DDBJ databases">
        <title>Sequencing the genomes of 1000 actinobacteria strains.</title>
        <authorList>
            <person name="Klenk H.-P."/>
        </authorList>
    </citation>
    <scope>NUCLEOTIDE SEQUENCE [LARGE SCALE GENOMIC DNA]</scope>
    <source>
        <strain evidence="2 3">LI1</strain>
    </source>
</reference>
<gene>
    <name evidence="2" type="ORF">HNR05_000361</name>
</gene>
<feature type="region of interest" description="Disordered" evidence="1">
    <location>
        <begin position="1"/>
        <end position="43"/>
    </location>
</feature>
<keyword evidence="3" id="KW-1185">Reference proteome</keyword>